<dbReference type="SUPFAM" id="SSF57850">
    <property type="entry name" value="RING/U-box"/>
    <property type="match status" value="1"/>
</dbReference>
<sequence>MSELATPDTQAQALVHVFEPYHQVSVQYPSAGLLDDIREAGGNITLIYLPAHNAESRYEPSALIQDEAVMAHARRDDQTSFTSYYRAPQPRTAEDSSPPGLVVTMSDVVKVVGDTTLSAATYSSSKPICDDAEADSWAAGQESREIAISIRSSFDQGRCKHGHCTQNHLIRTYSTYRMGLDKFPNLACDAQWYKDLRDLITGSSDRAVRHVRHRFELLHMDEFDLPDSQWKPARRALCEPALEAATSSVNITALPQDQQTCLVCREDFGANNEPRRMACHREHIICMPCLVTLFHSDGPDTLRCVLCRARLLPDEESNQALKFGTDGKAYHADPRFSHWENFERSCADLDHRLASNNRSRMQVPGAMAYDLFSNTFVHEARHEAPQSTPYHLQAVRRSELEALLRAAKAAFASEALAEHNREHGRIRGAFALLMDKIRSSLAAEFNDGDFVLREPPTSCNMETRLPSGFHAFIERALSRTLQFLHLRSCDCRGVSGPGGPFQLHFHGLREYYIIRAYSFVPDGCCLS</sequence>
<evidence type="ECO:0000313" key="2">
    <source>
        <dbReference type="EMBL" id="KAH9838917.1"/>
    </source>
</evidence>
<reference evidence="2 3" key="1">
    <citation type="journal article" date="2018" name="IMA Fungus">
        <title>IMA Genome-F 10: Nine draft genome sequences of Claviceps purpurea s.lat., including C. arundinis, C. humidiphila, and C. cf. spartinae, pseudomolecules for the pitch canker pathogen Fusarium circinatum, draft genome of Davidsoniella eucalypti, Grosmannia galeiformis, Quambalaria eucalypti, and Teratosphaeria destructans.</title>
        <authorList>
            <person name="Wingfield B.D."/>
            <person name="Liu M."/>
            <person name="Nguyen H.D."/>
            <person name="Lane F.A."/>
            <person name="Morgan S.W."/>
            <person name="De Vos L."/>
            <person name="Wilken P.M."/>
            <person name="Duong T.A."/>
            <person name="Aylward J."/>
            <person name="Coetzee M.P."/>
            <person name="Dadej K."/>
            <person name="De Beer Z.W."/>
            <person name="Findlay W."/>
            <person name="Havenga M."/>
            <person name="Kolarik M."/>
            <person name="Menzies J.G."/>
            <person name="Naidoo K."/>
            <person name="Pochopski O."/>
            <person name="Shoukouhi P."/>
            <person name="Santana Q.C."/>
            <person name="Seifert K.A."/>
            <person name="Soal N."/>
            <person name="Steenkamp E.T."/>
            <person name="Tatham C.T."/>
            <person name="van der Nest M.A."/>
            <person name="Wingfield M.J."/>
        </authorList>
    </citation>
    <scope>NUCLEOTIDE SEQUENCE [LARGE SCALE GENOMIC DNA]</scope>
    <source>
        <strain evidence="2">CMW44962</strain>
    </source>
</reference>
<dbReference type="OrthoDB" id="3824970at2759"/>
<evidence type="ECO:0000256" key="1">
    <source>
        <dbReference type="SAM" id="MobiDB-lite"/>
    </source>
</evidence>
<reference evidence="2 3" key="2">
    <citation type="journal article" date="2021" name="Curr. Genet.">
        <title>Genetic response to nitrogen starvation in the aggressive Eucalyptus foliar pathogen Teratosphaeria destructans.</title>
        <authorList>
            <person name="Havenga M."/>
            <person name="Wingfield B.D."/>
            <person name="Wingfield M.J."/>
            <person name="Dreyer L.L."/>
            <person name="Roets F."/>
            <person name="Aylward J."/>
        </authorList>
    </citation>
    <scope>NUCLEOTIDE SEQUENCE [LARGE SCALE GENOMIC DNA]</scope>
    <source>
        <strain evidence="2">CMW44962</strain>
    </source>
</reference>
<gene>
    <name evidence="2" type="ORF">Tdes44962_MAKER01768</name>
</gene>
<dbReference type="AlphaFoldDB" id="A0A9W7SXE6"/>
<accession>A0A9W7SXE6</accession>
<dbReference type="InterPro" id="IPR013083">
    <property type="entry name" value="Znf_RING/FYVE/PHD"/>
</dbReference>
<name>A0A9W7SXE6_9PEZI</name>
<dbReference type="Proteomes" id="UP001138500">
    <property type="component" value="Unassembled WGS sequence"/>
</dbReference>
<dbReference type="Gene3D" id="3.30.40.10">
    <property type="entry name" value="Zinc/RING finger domain, C3HC4 (zinc finger)"/>
    <property type="match status" value="1"/>
</dbReference>
<evidence type="ECO:0000313" key="3">
    <source>
        <dbReference type="Proteomes" id="UP001138500"/>
    </source>
</evidence>
<protein>
    <submittedName>
        <fullName evidence="2">Zinc finger protein, RING-type</fullName>
    </submittedName>
</protein>
<feature type="region of interest" description="Disordered" evidence="1">
    <location>
        <begin position="80"/>
        <end position="100"/>
    </location>
</feature>
<dbReference type="EMBL" id="RIBY02000668">
    <property type="protein sequence ID" value="KAH9838917.1"/>
    <property type="molecule type" value="Genomic_DNA"/>
</dbReference>
<comment type="caution">
    <text evidence="2">The sequence shown here is derived from an EMBL/GenBank/DDBJ whole genome shotgun (WGS) entry which is preliminary data.</text>
</comment>
<keyword evidence="3" id="KW-1185">Reference proteome</keyword>
<proteinExistence type="predicted"/>
<organism evidence="2 3">
    <name type="scientific">Teratosphaeria destructans</name>
    <dbReference type="NCBI Taxonomy" id="418781"/>
    <lineage>
        <taxon>Eukaryota</taxon>
        <taxon>Fungi</taxon>
        <taxon>Dikarya</taxon>
        <taxon>Ascomycota</taxon>
        <taxon>Pezizomycotina</taxon>
        <taxon>Dothideomycetes</taxon>
        <taxon>Dothideomycetidae</taxon>
        <taxon>Mycosphaerellales</taxon>
        <taxon>Teratosphaeriaceae</taxon>
        <taxon>Teratosphaeria</taxon>
    </lineage>
</organism>